<name>A0A9W6YBN6_9STRA</name>
<evidence type="ECO:0000313" key="1">
    <source>
        <dbReference type="EMBL" id="GMF58161.1"/>
    </source>
</evidence>
<keyword evidence="2" id="KW-1185">Reference proteome</keyword>
<proteinExistence type="predicted"/>
<dbReference type="Proteomes" id="UP001165121">
    <property type="component" value="Unassembled WGS sequence"/>
</dbReference>
<organism evidence="1 2">
    <name type="scientific">Phytophthora fragariaefolia</name>
    <dbReference type="NCBI Taxonomy" id="1490495"/>
    <lineage>
        <taxon>Eukaryota</taxon>
        <taxon>Sar</taxon>
        <taxon>Stramenopiles</taxon>
        <taxon>Oomycota</taxon>
        <taxon>Peronosporomycetes</taxon>
        <taxon>Peronosporales</taxon>
        <taxon>Peronosporaceae</taxon>
        <taxon>Phytophthora</taxon>
    </lineage>
</organism>
<dbReference type="AlphaFoldDB" id="A0A9W6YBN6"/>
<evidence type="ECO:0000313" key="2">
    <source>
        <dbReference type="Proteomes" id="UP001165121"/>
    </source>
</evidence>
<accession>A0A9W6YBN6</accession>
<comment type="caution">
    <text evidence="1">The sequence shown here is derived from an EMBL/GenBank/DDBJ whole genome shotgun (WGS) entry which is preliminary data.</text>
</comment>
<reference evidence="1" key="1">
    <citation type="submission" date="2023-04" db="EMBL/GenBank/DDBJ databases">
        <title>Phytophthora fragariaefolia NBRC 109709.</title>
        <authorList>
            <person name="Ichikawa N."/>
            <person name="Sato H."/>
            <person name="Tonouchi N."/>
        </authorList>
    </citation>
    <scope>NUCLEOTIDE SEQUENCE</scope>
    <source>
        <strain evidence="1">NBRC 109709</strain>
    </source>
</reference>
<sequence length="89" mass="10305">MGFNGSLAFGRTAVHEDVVERNIGLAHQVLIIAVDHVERTKDRASGHVVLQHILSRDRRRRWDRDRVQRVESVHHAPFPVGFAHAERRR</sequence>
<protein>
    <submittedName>
        <fullName evidence="1">Unnamed protein product</fullName>
    </submittedName>
</protein>
<gene>
    <name evidence="1" type="ORF">Pfra01_002495900</name>
</gene>
<dbReference type="EMBL" id="BSXT01004536">
    <property type="protein sequence ID" value="GMF58161.1"/>
    <property type="molecule type" value="Genomic_DNA"/>
</dbReference>